<protein>
    <recommendedName>
        <fullName evidence="2">TonB C-terminal domain-containing protein</fullName>
    </recommendedName>
</protein>
<feature type="domain" description="TonB C-terminal" evidence="2">
    <location>
        <begin position="148"/>
        <end position="245"/>
    </location>
</feature>
<dbReference type="Gene3D" id="2.20.110.10">
    <property type="entry name" value="Histone H3 K4-specific methyltransferase SET7/9 N-terminal domain"/>
    <property type="match status" value="1"/>
</dbReference>
<name>A0A1S9PK37_9SPHI</name>
<dbReference type="PANTHER" id="PTHR33446:SF2">
    <property type="entry name" value="PROTEIN TONB"/>
    <property type="match status" value="1"/>
</dbReference>
<dbReference type="GO" id="GO:0098797">
    <property type="term" value="C:plasma membrane protein complex"/>
    <property type="evidence" value="ECO:0007669"/>
    <property type="project" value="TreeGrafter"/>
</dbReference>
<gene>
    <name evidence="3" type="ORF">BC343_20195</name>
</gene>
<dbReference type="GO" id="GO:0031992">
    <property type="term" value="F:energy transducer activity"/>
    <property type="evidence" value="ECO:0007669"/>
    <property type="project" value="TreeGrafter"/>
</dbReference>
<dbReference type="Pfam" id="PF03544">
    <property type="entry name" value="TonB_C"/>
    <property type="match status" value="1"/>
</dbReference>
<dbReference type="RefSeq" id="WP_162276819.1">
    <property type="nucleotide sequence ID" value="NZ_MBTF01000002.1"/>
</dbReference>
<dbReference type="PANTHER" id="PTHR33446">
    <property type="entry name" value="PROTEIN TONB-RELATED"/>
    <property type="match status" value="1"/>
</dbReference>
<evidence type="ECO:0000256" key="1">
    <source>
        <dbReference type="SAM" id="SignalP"/>
    </source>
</evidence>
<dbReference type="PROSITE" id="PS52015">
    <property type="entry name" value="TONB_CTD"/>
    <property type="match status" value="1"/>
</dbReference>
<feature type="signal peptide" evidence="1">
    <location>
        <begin position="1"/>
        <end position="18"/>
    </location>
</feature>
<dbReference type="SUPFAM" id="SSF74653">
    <property type="entry name" value="TolA/TonB C-terminal domain"/>
    <property type="match status" value="1"/>
</dbReference>
<dbReference type="STRING" id="1792845.BC343_20195"/>
<proteinExistence type="predicted"/>
<reference evidence="3 4" key="1">
    <citation type="submission" date="2016-07" db="EMBL/GenBank/DDBJ databases">
        <title>Genomic analysis of zinc-resistant bacterium Mucilaginibacter pedocola TBZ30.</title>
        <authorList>
            <person name="Huang J."/>
            <person name="Tang J."/>
        </authorList>
    </citation>
    <scope>NUCLEOTIDE SEQUENCE [LARGE SCALE GENOMIC DNA]</scope>
    <source>
        <strain evidence="3 4">TBZ30</strain>
    </source>
</reference>
<dbReference type="EMBL" id="MBTF01000002">
    <property type="protein sequence ID" value="OOQ61307.1"/>
    <property type="molecule type" value="Genomic_DNA"/>
</dbReference>
<accession>A0A1S9PK37</accession>
<sequence length="263" mass="29963">MKPKLFIIGLLLIGKAYAQETIAIDDRTATNEVYHVLKSDSATLQGKYTRFSRDLNPTPEIEGYFRKNKKDSVWRYYSGSAVTLEAFYKDDEKVGTWTGFARGMERLKYDFANNKLLVFFPTVTDTLFKVTATTDPTLIVERKPIYVNGMQALVNFLKKQIRYPATSRENNKQGEIIINVMIDEKGNVTDYVVAKTLDAMTEKETLRVFGNLSDMWIPGMVNGKPAATMVEIPVVFALDEPRGKKYRPDQVIVIGGVSERYRR</sequence>
<evidence type="ECO:0000259" key="2">
    <source>
        <dbReference type="PROSITE" id="PS52015"/>
    </source>
</evidence>
<organism evidence="3 4">
    <name type="scientific">Mucilaginibacter pedocola</name>
    <dbReference type="NCBI Taxonomy" id="1792845"/>
    <lineage>
        <taxon>Bacteria</taxon>
        <taxon>Pseudomonadati</taxon>
        <taxon>Bacteroidota</taxon>
        <taxon>Sphingobacteriia</taxon>
        <taxon>Sphingobacteriales</taxon>
        <taxon>Sphingobacteriaceae</taxon>
        <taxon>Mucilaginibacter</taxon>
    </lineage>
</organism>
<dbReference type="GO" id="GO:0055085">
    <property type="term" value="P:transmembrane transport"/>
    <property type="evidence" value="ECO:0007669"/>
    <property type="project" value="InterPro"/>
</dbReference>
<dbReference type="InterPro" id="IPR051045">
    <property type="entry name" value="TonB-dependent_transducer"/>
</dbReference>
<feature type="chain" id="PRO_5013227400" description="TonB C-terminal domain-containing protein" evidence="1">
    <location>
        <begin position="19"/>
        <end position="263"/>
    </location>
</feature>
<evidence type="ECO:0000313" key="3">
    <source>
        <dbReference type="EMBL" id="OOQ61307.1"/>
    </source>
</evidence>
<evidence type="ECO:0000313" key="4">
    <source>
        <dbReference type="Proteomes" id="UP000189739"/>
    </source>
</evidence>
<dbReference type="InterPro" id="IPR037682">
    <property type="entry name" value="TonB_C"/>
</dbReference>
<dbReference type="Gene3D" id="3.30.1150.10">
    <property type="match status" value="1"/>
</dbReference>
<comment type="caution">
    <text evidence="3">The sequence shown here is derived from an EMBL/GenBank/DDBJ whole genome shotgun (WGS) entry which is preliminary data.</text>
</comment>
<dbReference type="AlphaFoldDB" id="A0A1S9PK37"/>
<keyword evidence="4" id="KW-1185">Reference proteome</keyword>
<dbReference type="Proteomes" id="UP000189739">
    <property type="component" value="Unassembled WGS sequence"/>
</dbReference>
<keyword evidence="1" id="KW-0732">Signal</keyword>